<keyword evidence="13" id="KW-1185">Reference proteome</keyword>
<dbReference type="HOGENOM" id="CLU_159435_2_0_1"/>
<dbReference type="GO" id="GO:0045259">
    <property type="term" value="C:proton-transporting ATP synthase complex"/>
    <property type="evidence" value="ECO:0007669"/>
    <property type="project" value="UniProtKB-UniRule"/>
</dbReference>
<reference evidence="13" key="2">
    <citation type="submission" date="2015-01" db="EMBL/GenBank/DDBJ databases">
        <title>Evolutionary Origins and Diversification of the Mycorrhizal Mutualists.</title>
        <authorList>
            <consortium name="DOE Joint Genome Institute"/>
            <consortium name="Mycorrhizal Genomics Consortium"/>
            <person name="Kohler A."/>
            <person name="Kuo A."/>
            <person name="Nagy L.G."/>
            <person name="Floudas D."/>
            <person name="Copeland A."/>
            <person name="Barry K.W."/>
            <person name="Cichocki N."/>
            <person name="Veneault-Fourrey C."/>
            <person name="LaButti K."/>
            <person name="Lindquist E.A."/>
            <person name="Lipzen A."/>
            <person name="Lundell T."/>
            <person name="Morin E."/>
            <person name="Murat C."/>
            <person name="Riley R."/>
            <person name="Ohm R."/>
            <person name="Sun H."/>
            <person name="Tunlid A."/>
            <person name="Henrissat B."/>
            <person name="Grigoriev I.V."/>
            <person name="Hibbett D.S."/>
            <person name="Martin F."/>
        </authorList>
    </citation>
    <scope>NUCLEOTIDE SEQUENCE [LARGE SCALE GENOMIC DNA]</scope>
    <source>
        <strain evidence="13">MAFF 305830</strain>
    </source>
</reference>
<dbReference type="STRING" id="933852.A0A0C3B615"/>
<comment type="function">
    <text evidence="11">Subunit e, of the mitochondrial membrane ATP synthase complex (F(1)F(0) ATP synthase or Complex V) that produces ATP from ADP in the presence of a proton gradient across the membrane which is generated by electron transport complexes of the respiratory chain. ATP synthase complex consist of a soluble F(1) head domain - the catalytic core - and a membrane F(1) domain - the membrane proton channel. These two domains are linked by a central stalk rotating inside the F(1) region and a stationary peripheral stalk. During catalysis, ATP synthesis in the catalytic domain of F(1) is coupled via a rotary mechanism of the central stalk subunits to proton translocation. In vivo, can only synthesize ATP although its ATP hydrolase activity can be activated artificially in vitro. Part of the complex F(0) domain.</text>
</comment>
<accession>A0A0C3B615</accession>
<dbReference type="InterPro" id="IPR008386">
    <property type="entry name" value="ATP_synth_F0_esu_mt"/>
</dbReference>
<reference evidence="12 13" key="1">
    <citation type="submission" date="2014-04" db="EMBL/GenBank/DDBJ databases">
        <authorList>
            <consortium name="DOE Joint Genome Institute"/>
            <person name="Kuo A."/>
            <person name="Zuccaro A."/>
            <person name="Kohler A."/>
            <person name="Nagy L.G."/>
            <person name="Floudas D."/>
            <person name="Copeland A."/>
            <person name="Barry K.W."/>
            <person name="Cichocki N."/>
            <person name="Veneault-Fourrey C."/>
            <person name="LaButti K."/>
            <person name="Lindquist E.A."/>
            <person name="Lipzen A."/>
            <person name="Lundell T."/>
            <person name="Morin E."/>
            <person name="Murat C."/>
            <person name="Sun H."/>
            <person name="Tunlid A."/>
            <person name="Henrissat B."/>
            <person name="Grigoriev I.V."/>
            <person name="Hibbett D.S."/>
            <person name="Martin F."/>
            <person name="Nordberg H.P."/>
            <person name="Cantor M.N."/>
            <person name="Hua S.X."/>
        </authorList>
    </citation>
    <scope>NUCLEOTIDE SEQUENCE [LARGE SCALE GENOMIC DNA]</scope>
    <source>
        <strain evidence="12 13">MAFF 305830</strain>
    </source>
</reference>
<protein>
    <recommendedName>
        <fullName evidence="11">ATP synthase F(0) complex subunit e, mitochondrial</fullName>
    </recommendedName>
</protein>
<keyword evidence="8 11" id="KW-0496">Mitochondrion</keyword>
<comment type="subunit">
    <text evidence="11">F-type ATPases have 2 components, CF(1) - the catalytic core - and CF(0) - the membrane proton channel. CF(1) and CF(0) have multiple subunits.</text>
</comment>
<keyword evidence="3 11" id="KW-0813">Transport</keyword>
<evidence type="ECO:0000256" key="3">
    <source>
        <dbReference type="ARBA" id="ARBA00022448"/>
    </source>
</evidence>
<dbReference type="Pfam" id="PF05680">
    <property type="entry name" value="ATP-synt_E"/>
    <property type="match status" value="1"/>
</dbReference>
<dbReference type="Proteomes" id="UP000054097">
    <property type="component" value="Unassembled WGS sequence"/>
</dbReference>
<keyword evidence="5 11" id="KW-0375">Hydrogen ion transport</keyword>
<organism evidence="12 13">
    <name type="scientific">Serendipita vermifera MAFF 305830</name>
    <dbReference type="NCBI Taxonomy" id="933852"/>
    <lineage>
        <taxon>Eukaryota</taxon>
        <taxon>Fungi</taxon>
        <taxon>Dikarya</taxon>
        <taxon>Basidiomycota</taxon>
        <taxon>Agaricomycotina</taxon>
        <taxon>Agaricomycetes</taxon>
        <taxon>Sebacinales</taxon>
        <taxon>Serendipitaceae</taxon>
        <taxon>Serendipita</taxon>
    </lineage>
</organism>
<keyword evidence="4 11" id="KW-0138">CF(0)</keyword>
<dbReference type="EMBL" id="KN824280">
    <property type="protein sequence ID" value="KIM32280.1"/>
    <property type="molecule type" value="Genomic_DNA"/>
</dbReference>
<evidence type="ECO:0000256" key="8">
    <source>
        <dbReference type="ARBA" id="ARBA00023128"/>
    </source>
</evidence>
<evidence type="ECO:0000256" key="9">
    <source>
        <dbReference type="ARBA" id="ARBA00023136"/>
    </source>
</evidence>
<feature type="non-terminal residue" evidence="12">
    <location>
        <position position="86"/>
    </location>
</feature>
<evidence type="ECO:0000256" key="11">
    <source>
        <dbReference type="RuleBase" id="RU367005"/>
    </source>
</evidence>
<gene>
    <name evidence="12" type="ORF">M408DRAFT_47684</name>
</gene>
<evidence type="ECO:0000313" key="12">
    <source>
        <dbReference type="EMBL" id="KIM32280.1"/>
    </source>
</evidence>
<evidence type="ECO:0000256" key="2">
    <source>
        <dbReference type="ARBA" id="ARBA00007333"/>
    </source>
</evidence>
<name>A0A0C3B615_SERVB</name>
<keyword evidence="7 11" id="KW-0406">Ion transport</keyword>
<dbReference type="GO" id="GO:0015078">
    <property type="term" value="F:proton transmembrane transporter activity"/>
    <property type="evidence" value="ECO:0007669"/>
    <property type="project" value="InterPro"/>
</dbReference>
<proteinExistence type="inferred from homology"/>
<evidence type="ECO:0000256" key="7">
    <source>
        <dbReference type="ARBA" id="ARBA00023065"/>
    </source>
</evidence>
<dbReference type="OrthoDB" id="2125027at2759"/>
<sequence length="86" mass="9889">MPSPTVNVVRYSALVGGILYGITHKRTLQAKENIRKEHDAEHRREKLIADARKAWQEQHAPKRFGGVITNPEDPNFDLEKLLLFLD</sequence>
<keyword evidence="6 11" id="KW-0999">Mitochondrion inner membrane</keyword>
<keyword evidence="10 11" id="KW-0066">ATP synthesis</keyword>
<dbReference type="GO" id="GO:0015986">
    <property type="term" value="P:proton motive force-driven ATP synthesis"/>
    <property type="evidence" value="ECO:0007669"/>
    <property type="project" value="InterPro"/>
</dbReference>
<comment type="similarity">
    <text evidence="2 11">Belongs to the ATPase e subunit family.</text>
</comment>
<keyword evidence="9" id="KW-0472">Membrane</keyword>
<evidence type="ECO:0000256" key="4">
    <source>
        <dbReference type="ARBA" id="ARBA00022547"/>
    </source>
</evidence>
<evidence type="ECO:0000256" key="10">
    <source>
        <dbReference type="ARBA" id="ARBA00023310"/>
    </source>
</evidence>
<evidence type="ECO:0000313" key="13">
    <source>
        <dbReference type="Proteomes" id="UP000054097"/>
    </source>
</evidence>
<dbReference type="AlphaFoldDB" id="A0A0C3B615"/>
<evidence type="ECO:0000256" key="1">
    <source>
        <dbReference type="ARBA" id="ARBA00004273"/>
    </source>
</evidence>
<evidence type="ECO:0000256" key="6">
    <source>
        <dbReference type="ARBA" id="ARBA00022792"/>
    </source>
</evidence>
<comment type="subcellular location">
    <subcellularLocation>
        <location evidence="1 11">Mitochondrion inner membrane</location>
    </subcellularLocation>
</comment>
<dbReference type="GO" id="GO:0005743">
    <property type="term" value="C:mitochondrial inner membrane"/>
    <property type="evidence" value="ECO:0007669"/>
    <property type="project" value="UniProtKB-SubCell"/>
</dbReference>
<evidence type="ECO:0000256" key="5">
    <source>
        <dbReference type="ARBA" id="ARBA00022781"/>
    </source>
</evidence>